<dbReference type="AlphaFoldDB" id="X0VQJ2"/>
<comment type="caution">
    <text evidence="3">The sequence shown here is derived from an EMBL/GenBank/DDBJ whole genome shotgun (WGS) entry which is preliminary data.</text>
</comment>
<keyword evidence="2" id="KW-0862">Zinc</keyword>
<dbReference type="InterPro" id="IPR050072">
    <property type="entry name" value="Peptidase_M20A"/>
</dbReference>
<dbReference type="PANTHER" id="PTHR43808:SF8">
    <property type="entry name" value="PEPTIDASE M20 DIMERISATION DOMAIN-CONTAINING PROTEIN"/>
    <property type="match status" value="1"/>
</dbReference>
<dbReference type="EMBL" id="BARS01036338">
    <property type="protein sequence ID" value="GAG14748.1"/>
    <property type="molecule type" value="Genomic_DNA"/>
</dbReference>
<dbReference type="Gene3D" id="3.40.630.10">
    <property type="entry name" value="Zn peptidases"/>
    <property type="match status" value="1"/>
</dbReference>
<proteinExistence type="predicted"/>
<gene>
    <name evidence="3" type="ORF">S01H1_55873</name>
</gene>
<dbReference type="PROSITE" id="PS00758">
    <property type="entry name" value="ARGE_DAPE_CPG2_1"/>
    <property type="match status" value="1"/>
</dbReference>
<evidence type="ECO:0000313" key="3">
    <source>
        <dbReference type="EMBL" id="GAG14748.1"/>
    </source>
</evidence>
<keyword evidence="1" id="KW-0378">Hydrolase</keyword>
<name>X0VQJ2_9ZZZZ</name>
<sequence length="99" mass="10411">MGRDVMVNHERLGDLFKTLIHIDSVSKKEGAIAKTLQGIFESLGAEVLIDGAGPKVGGDTGNLIARFKGAKADVVPLLLNAHMDTVQPGEGIKVLFSDG</sequence>
<organism evidence="3">
    <name type="scientific">marine sediment metagenome</name>
    <dbReference type="NCBI Taxonomy" id="412755"/>
    <lineage>
        <taxon>unclassified sequences</taxon>
        <taxon>metagenomes</taxon>
        <taxon>ecological metagenomes</taxon>
    </lineage>
</organism>
<reference evidence="3" key="1">
    <citation type="journal article" date="2014" name="Front. Microbiol.">
        <title>High frequency of phylogenetically diverse reductive dehalogenase-homologous genes in deep subseafloor sedimentary metagenomes.</title>
        <authorList>
            <person name="Kawai M."/>
            <person name="Futagami T."/>
            <person name="Toyoda A."/>
            <person name="Takaki Y."/>
            <person name="Nishi S."/>
            <person name="Hori S."/>
            <person name="Arai W."/>
            <person name="Tsubouchi T."/>
            <person name="Morono Y."/>
            <person name="Uchiyama I."/>
            <person name="Ito T."/>
            <person name="Fujiyama A."/>
            <person name="Inagaki F."/>
            <person name="Takami H."/>
        </authorList>
    </citation>
    <scope>NUCLEOTIDE SEQUENCE</scope>
    <source>
        <strain evidence="3">Expedition CK06-06</strain>
    </source>
</reference>
<feature type="non-terminal residue" evidence="3">
    <location>
        <position position="99"/>
    </location>
</feature>
<evidence type="ECO:0000256" key="1">
    <source>
        <dbReference type="ARBA" id="ARBA00022801"/>
    </source>
</evidence>
<accession>X0VQJ2</accession>
<dbReference type="PANTHER" id="PTHR43808">
    <property type="entry name" value="ACETYLORNITHINE DEACETYLASE"/>
    <property type="match status" value="1"/>
</dbReference>
<dbReference type="SUPFAM" id="SSF53187">
    <property type="entry name" value="Zn-dependent exopeptidases"/>
    <property type="match status" value="1"/>
</dbReference>
<evidence type="ECO:0008006" key="4">
    <source>
        <dbReference type="Google" id="ProtNLM"/>
    </source>
</evidence>
<protein>
    <recommendedName>
        <fullName evidence="4">Peptidase M20 dimerisation domain-containing protein</fullName>
    </recommendedName>
</protein>
<dbReference type="InterPro" id="IPR001261">
    <property type="entry name" value="ArgE/DapE_CS"/>
</dbReference>
<evidence type="ECO:0000256" key="2">
    <source>
        <dbReference type="ARBA" id="ARBA00022833"/>
    </source>
</evidence>